<dbReference type="InterPro" id="IPR002208">
    <property type="entry name" value="SecY/SEC61-alpha"/>
</dbReference>
<gene>
    <name evidence="11" type="ORF">KP509_25G055200</name>
</gene>
<feature type="transmembrane region" description="Helical" evidence="10">
    <location>
        <begin position="368"/>
        <end position="389"/>
    </location>
</feature>
<dbReference type="EMBL" id="CM035430">
    <property type="protein sequence ID" value="KAH7298709.1"/>
    <property type="molecule type" value="Genomic_DNA"/>
</dbReference>
<dbReference type="InterPro" id="IPR023201">
    <property type="entry name" value="SecY_dom_sf"/>
</dbReference>
<accession>A0A8T2RST2</accession>
<feature type="transmembrane region" description="Helical" evidence="10">
    <location>
        <begin position="469"/>
        <end position="490"/>
    </location>
</feature>
<feature type="transmembrane region" description="Helical" evidence="10">
    <location>
        <begin position="555"/>
        <end position="571"/>
    </location>
</feature>
<evidence type="ECO:0000256" key="1">
    <source>
        <dbReference type="ARBA" id="ARBA00004454"/>
    </source>
</evidence>
<dbReference type="GO" id="GO:0009535">
    <property type="term" value="C:chloroplast thylakoid membrane"/>
    <property type="evidence" value="ECO:0007669"/>
    <property type="project" value="UniProtKB-SubCell"/>
</dbReference>
<proteinExistence type="inferred from homology"/>
<dbReference type="SUPFAM" id="SSF103491">
    <property type="entry name" value="Preprotein translocase SecY subunit"/>
    <property type="match status" value="1"/>
</dbReference>
<dbReference type="EMBL" id="CM035430">
    <property type="protein sequence ID" value="KAH7298706.1"/>
    <property type="molecule type" value="Genomic_DNA"/>
</dbReference>
<protein>
    <submittedName>
        <fullName evidence="11">Uncharacterized protein</fullName>
    </submittedName>
</protein>
<evidence type="ECO:0000256" key="9">
    <source>
        <dbReference type="RuleBase" id="RU004349"/>
    </source>
</evidence>
<evidence type="ECO:0000313" key="11">
    <source>
        <dbReference type="EMBL" id="KAH7298707.1"/>
    </source>
</evidence>
<keyword evidence="7" id="KW-0811">Translocation</keyword>
<keyword evidence="6 10" id="KW-1133">Transmembrane helix</keyword>
<keyword evidence="3" id="KW-0813">Transport</keyword>
<feature type="transmembrane region" description="Helical" evidence="10">
    <location>
        <begin position="336"/>
        <end position="356"/>
    </location>
</feature>
<keyword evidence="12" id="KW-1185">Reference proteome</keyword>
<dbReference type="PANTHER" id="PTHR10906">
    <property type="entry name" value="SECY/SEC61-ALPHA FAMILY MEMBER"/>
    <property type="match status" value="1"/>
</dbReference>
<evidence type="ECO:0000256" key="2">
    <source>
        <dbReference type="ARBA" id="ARBA00005751"/>
    </source>
</evidence>
<feature type="transmembrane region" description="Helical" evidence="10">
    <location>
        <begin position="305"/>
        <end position="324"/>
    </location>
</feature>
<comment type="subcellular location">
    <subcellularLocation>
        <location evidence="1">Plastid</location>
        <location evidence="1">Chloroplast thylakoid membrane</location>
        <topology evidence="1">Multi-pass membrane protein</topology>
    </subcellularLocation>
</comment>
<evidence type="ECO:0000256" key="5">
    <source>
        <dbReference type="ARBA" id="ARBA00022927"/>
    </source>
</evidence>
<evidence type="ECO:0000256" key="7">
    <source>
        <dbReference type="ARBA" id="ARBA00023010"/>
    </source>
</evidence>
<keyword evidence="4 10" id="KW-0812">Transmembrane</keyword>
<dbReference type="OMA" id="TIVTMWA"/>
<evidence type="ECO:0000256" key="3">
    <source>
        <dbReference type="ARBA" id="ARBA00022448"/>
    </source>
</evidence>
<keyword evidence="5" id="KW-0653">Protein transport</keyword>
<dbReference type="PROSITE" id="PS00755">
    <property type="entry name" value="SECY_1"/>
    <property type="match status" value="1"/>
</dbReference>
<dbReference type="OrthoDB" id="1903502at2759"/>
<comment type="caution">
    <text evidence="11">The sequence shown here is derived from an EMBL/GenBank/DDBJ whole genome shotgun (WGS) entry which is preliminary data.</text>
</comment>
<reference evidence="11" key="1">
    <citation type="submission" date="2021-08" db="EMBL/GenBank/DDBJ databases">
        <title>WGS assembly of Ceratopteris richardii.</title>
        <authorList>
            <person name="Marchant D.B."/>
            <person name="Chen G."/>
            <person name="Jenkins J."/>
            <person name="Shu S."/>
            <person name="Leebens-Mack J."/>
            <person name="Grimwood J."/>
            <person name="Schmutz J."/>
            <person name="Soltis P."/>
            <person name="Soltis D."/>
            <person name="Chen Z.-H."/>
        </authorList>
    </citation>
    <scope>NUCLEOTIDE SEQUENCE</scope>
    <source>
        <strain evidence="11">Whitten #5841</strain>
        <tissue evidence="11">Leaf</tissue>
    </source>
</reference>
<dbReference type="GO" id="GO:0015031">
    <property type="term" value="P:protein transport"/>
    <property type="evidence" value="ECO:0007669"/>
    <property type="project" value="UniProtKB-KW"/>
</dbReference>
<feature type="transmembrane region" description="Helical" evidence="10">
    <location>
        <begin position="432"/>
        <end position="449"/>
    </location>
</feature>
<dbReference type="EMBL" id="CM035430">
    <property type="protein sequence ID" value="KAH7298707.1"/>
    <property type="molecule type" value="Genomic_DNA"/>
</dbReference>
<evidence type="ECO:0000256" key="8">
    <source>
        <dbReference type="ARBA" id="ARBA00023136"/>
    </source>
</evidence>
<feature type="transmembrane region" description="Helical" evidence="10">
    <location>
        <begin position="275"/>
        <end position="293"/>
    </location>
</feature>
<sequence length="593" mass="65838">MFQLAMSCCAGTTASRAVALNVCNGEELHMEHPSRRSTKSVFFSRTWRLNLRENRTCLLKLAIGNSGWQICKLKARLSTADFNGGFANSPDSKDGKDDSREILLSSGKSLQEEAILESSELSTSDVKDFLVETEDLLEQGRFGRKGYKNRFLVLAKLSTTIKKHLELFFKSEIRQRALMTILMLIAIRAGQFIPLPGYDRRFMPGDYLAYPSAAGEGISDAGSEMRLSLFQLGIGPYMGASIIMQVLCYIIPQLVQLRKEGSEGVKRIKQYTERLAFAIAVVQAFIISIQSLPYSVYGAESRSKFLLTSTSLLSLGAVLINWICNQITDSGFGQGPSLYICVNILTGYADSLYKVISGLISGGGNWGPTVFALFGFSMCFTVCAVLTSAGQRNVKLQYYHFGLAPTGSLGRLSTEVEPYIPFNINPTGMQPLLATTILMSLPSFFARIFNNNFWLRLKDVCTPGSSNPLAYYLITICFIFLFNILDLGNIPVEVNQYLMKIGARIPGIKPGRQTIEYLSKVQASTRFWGGFWLSLLVITSTLVDNRFRHLHHGDSIGFTSMLIIVGAILDLRRTYLAYNVMPSLSKVLKRLEA</sequence>
<dbReference type="Gene3D" id="1.10.3370.10">
    <property type="entry name" value="SecY subunit domain"/>
    <property type="match status" value="1"/>
</dbReference>
<evidence type="ECO:0000256" key="4">
    <source>
        <dbReference type="ARBA" id="ARBA00022692"/>
    </source>
</evidence>
<feature type="transmembrane region" description="Helical" evidence="10">
    <location>
        <begin position="527"/>
        <end position="543"/>
    </location>
</feature>
<evidence type="ECO:0000256" key="10">
    <source>
        <dbReference type="SAM" id="Phobius"/>
    </source>
</evidence>
<comment type="similarity">
    <text evidence="2 9">Belongs to the SecY/SEC61-alpha family.</text>
</comment>
<name>A0A8T2RST2_CERRI</name>
<feature type="transmembrane region" description="Helical" evidence="10">
    <location>
        <begin position="234"/>
        <end position="255"/>
    </location>
</feature>
<evidence type="ECO:0000256" key="6">
    <source>
        <dbReference type="ARBA" id="ARBA00022989"/>
    </source>
</evidence>
<dbReference type="Pfam" id="PF00344">
    <property type="entry name" value="SecY"/>
    <property type="match status" value="1"/>
</dbReference>
<dbReference type="InterPro" id="IPR030659">
    <property type="entry name" value="SecY_CS"/>
</dbReference>
<dbReference type="Proteomes" id="UP000825935">
    <property type="component" value="Chromosome 25"/>
</dbReference>
<evidence type="ECO:0000313" key="12">
    <source>
        <dbReference type="Proteomes" id="UP000825935"/>
    </source>
</evidence>
<organism evidence="11 12">
    <name type="scientific">Ceratopteris richardii</name>
    <name type="common">Triangle waterfern</name>
    <dbReference type="NCBI Taxonomy" id="49495"/>
    <lineage>
        <taxon>Eukaryota</taxon>
        <taxon>Viridiplantae</taxon>
        <taxon>Streptophyta</taxon>
        <taxon>Embryophyta</taxon>
        <taxon>Tracheophyta</taxon>
        <taxon>Polypodiopsida</taxon>
        <taxon>Polypodiidae</taxon>
        <taxon>Polypodiales</taxon>
        <taxon>Pteridineae</taxon>
        <taxon>Pteridaceae</taxon>
        <taxon>Parkerioideae</taxon>
        <taxon>Ceratopteris</taxon>
    </lineage>
</organism>
<dbReference type="PRINTS" id="PR00303">
    <property type="entry name" value="SECYTRNLCASE"/>
</dbReference>
<keyword evidence="8 10" id="KW-0472">Membrane</keyword>
<dbReference type="AlphaFoldDB" id="A0A8T2RST2"/>